<protein>
    <submittedName>
        <fullName evidence="1">Phage tail protein</fullName>
    </submittedName>
</protein>
<evidence type="ECO:0000313" key="2">
    <source>
        <dbReference type="Proteomes" id="UP001200557"/>
    </source>
</evidence>
<dbReference type="PANTHER" id="PTHR38009">
    <property type="entry name" value="CONSERVED HYPOTHETICAL PHAGE TAIL PROTEIN"/>
    <property type="match status" value="1"/>
</dbReference>
<keyword evidence="2" id="KW-1185">Reference proteome</keyword>
<organism evidence="1 2">
    <name type="scientific">Octadecabacter dasysiphoniae</name>
    <dbReference type="NCBI Taxonomy" id="2909341"/>
    <lineage>
        <taxon>Bacteria</taxon>
        <taxon>Pseudomonadati</taxon>
        <taxon>Pseudomonadota</taxon>
        <taxon>Alphaproteobacteria</taxon>
        <taxon>Rhodobacterales</taxon>
        <taxon>Roseobacteraceae</taxon>
        <taxon>Octadecabacter</taxon>
    </lineage>
</organism>
<dbReference type="NCBIfam" id="TIGR02241">
    <property type="entry name" value="conserved hypothetical phage tail region protein"/>
    <property type="match status" value="1"/>
</dbReference>
<sequence>MNNIPPASFTFSVAFGDQPQDHDAVFKDLAGIETSREVTAISEGDAYSSLHRLPTGVRQTNVTLKRGVLTANFALLAWVKTSIEDNFSTPIQPKSVIITLLDQDQAPVVAWTLNAAWPVKLQAGALDATSSKVAVETLEFARNSISKKALKSDI</sequence>
<dbReference type="InterPro" id="IPR010667">
    <property type="entry name" value="Phage_T4_Gp19"/>
</dbReference>
<dbReference type="Pfam" id="PF06841">
    <property type="entry name" value="Phage_T4_gp19"/>
    <property type="match status" value="1"/>
</dbReference>
<dbReference type="EMBL" id="JAKGAQ010000003">
    <property type="protein sequence ID" value="MCF2872064.1"/>
    <property type="molecule type" value="Genomic_DNA"/>
</dbReference>
<proteinExistence type="predicted"/>
<dbReference type="PANTHER" id="PTHR38009:SF1">
    <property type="entry name" value="CONSERVED HYPOTHETICAL PHAGE TAIL PROTEIN"/>
    <property type="match status" value="1"/>
</dbReference>
<evidence type="ECO:0000313" key="1">
    <source>
        <dbReference type="EMBL" id="MCF2872064.1"/>
    </source>
</evidence>
<reference evidence="1 2" key="1">
    <citation type="submission" date="2022-01" db="EMBL/GenBank/DDBJ databases">
        <title>Octadecabacter sp. nov., isolated from a marine alga.</title>
        <authorList>
            <person name="Jin M.S."/>
            <person name="Kim H.M."/>
            <person name="Han D.M."/>
            <person name="Jung J.J."/>
            <person name="Jeon C.O."/>
        </authorList>
    </citation>
    <scope>NUCLEOTIDE SEQUENCE [LARGE SCALE GENOMIC DNA]</scope>
    <source>
        <strain evidence="1 2">G9-8</strain>
    </source>
</reference>
<comment type="caution">
    <text evidence="1">The sequence shown here is derived from an EMBL/GenBank/DDBJ whole genome shotgun (WGS) entry which is preliminary data.</text>
</comment>
<name>A0ABS9CZ33_9RHOB</name>
<dbReference type="RefSeq" id="WP_235226390.1">
    <property type="nucleotide sequence ID" value="NZ_JAKGAQ010000003.1"/>
</dbReference>
<dbReference type="Proteomes" id="UP001200557">
    <property type="component" value="Unassembled WGS sequence"/>
</dbReference>
<dbReference type="InterPro" id="IPR011747">
    <property type="entry name" value="CHP02241"/>
</dbReference>
<gene>
    <name evidence="1" type="ORF">L0664_13395</name>
</gene>
<accession>A0ABS9CZ33</accession>